<dbReference type="EMBL" id="FWWV01000014">
    <property type="protein sequence ID" value="SMB84472.1"/>
    <property type="molecule type" value="Genomic_DNA"/>
</dbReference>
<dbReference type="Proteomes" id="UP000192408">
    <property type="component" value="Unassembled WGS sequence"/>
</dbReference>
<dbReference type="RefSeq" id="WP_084256975.1">
    <property type="nucleotide sequence ID" value="NZ_FWWV01000014.1"/>
</dbReference>
<reference evidence="2" key="1">
    <citation type="submission" date="2017-04" db="EMBL/GenBank/DDBJ databases">
        <authorList>
            <person name="Varghese N."/>
            <person name="Submissions S."/>
        </authorList>
    </citation>
    <scope>NUCLEOTIDE SEQUENCE [LARGE SCALE GENOMIC DNA]</scope>
    <source>
        <strain evidence="2">DSM 23072</strain>
    </source>
</reference>
<keyword evidence="2" id="KW-1185">Reference proteome</keyword>
<evidence type="ECO:0000313" key="1">
    <source>
        <dbReference type="EMBL" id="SMB84472.1"/>
    </source>
</evidence>
<protein>
    <submittedName>
        <fullName evidence="1">Uncharacterized protein</fullName>
    </submittedName>
</protein>
<name>A0A1W1UTN8_9PAST</name>
<gene>
    <name evidence="1" type="ORF">SAMN05660772_02293</name>
</gene>
<evidence type="ECO:0000313" key="2">
    <source>
        <dbReference type="Proteomes" id="UP000192408"/>
    </source>
</evidence>
<organism evidence="1 2">
    <name type="scientific">Pasteurella testudinis DSM 23072</name>
    <dbReference type="NCBI Taxonomy" id="1122938"/>
    <lineage>
        <taxon>Bacteria</taxon>
        <taxon>Pseudomonadati</taxon>
        <taxon>Pseudomonadota</taxon>
        <taxon>Gammaproteobacteria</taxon>
        <taxon>Pasteurellales</taxon>
        <taxon>Pasteurellaceae</taxon>
        <taxon>Pasteurella</taxon>
    </lineage>
</organism>
<accession>A0A1W1UTN8</accession>
<proteinExistence type="predicted"/>
<sequence length="74" mass="9141">MSLLQRAVPEEFYSMVEGFVTLIANPVDPYYFMKEFDHSKPQQEWIDKWHERMTQEKQDNEKLKKKGVWSRFKW</sequence>
<dbReference type="AlphaFoldDB" id="A0A1W1UTN8"/>